<dbReference type="EMBL" id="JADOUF010000001">
    <property type="protein sequence ID" value="MBG6141477.1"/>
    <property type="molecule type" value="Genomic_DNA"/>
</dbReference>
<dbReference type="SUPFAM" id="SSF56112">
    <property type="entry name" value="Protein kinase-like (PK-like)"/>
    <property type="match status" value="1"/>
</dbReference>
<organism evidence="3 4">
    <name type="scientific">Longispora fulva</name>
    <dbReference type="NCBI Taxonomy" id="619741"/>
    <lineage>
        <taxon>Bacteria</taxon>
        <taxon>Bacillati</taxon>
        <taxon>Actinomycetota</taxon>
        <taxon>Actinomycetes</taxon>
        <taxon>Micromonosporales</taxon>
        <taxon>Micromonosporaceae</taxon>
        <taxon>Longispora</taxon>
    </lineage>
</organism>
<gene>
    <name evidence="3" type="ORF">IW245_007671</name>
</gene>
<proteinExistence type="predicted"/>
<dbReference type="AlphaFoldDB" id="A0A8J7KU52"/>
<comment type="caution">
    <text evidence="3">The sequence shown here is derived from an EMBL/GenBank/DDBJ whole genome shotgun (WGS) entry which is preliminary data.</text>
</comment>
<protein>
    <recommendedName>
        <fullName evidence="2">Aminoglycoside phosphotransferase domain-containing protein</fullName>
    </recommendedName>
</protein>
<feature type="domain" description="Aminoglycoside phosphotransferase" evidence="2">
    <location>
        <begin position="130"/>
        <end position="192"/>
    </location>
</feature>
<evidence type="ECO:0000256" key="1">
    <source>
        <dbReference type="SAM" id="MobiDB-lite"/>
    </source>
</evidence>
<sequence>MFRDDRMELVDDDVAGQSQASGPGERSQERALPGGFVNAVVRVGDTVRRPPAPGFAHDLLHHLEQHGWAGAPNHLGTDDQGRDILTFVAGHVPWKPPRPAWLRSEESLARVAALVREFHDLTAGTDLAGDHEVVCHNDLSPRNTIYRDGSPVAFIDWDTAAPGLRVQDVAHVCWQYAGLGAEVLDPVLAGRLIRVVADAYGLEDRAGLVRTVLWWQDRCWQGIERAADGGDVAMGRLREAGVVGEVQAAWGWTARHRGELEQGLG</sequence>
<dbReference type="Proteomes" id="UP000622552">
    <property type="component" value="Unassembled WGS sequence"/>
</dbReference>
<evidence type="ECO:0000313" key="3">
    <source>
        <dbReference type="EMBL" id="MBG6141477.1"/>
    </source>
</evidence>
<accession>A0A8J7KU52</accession>
<dbReference type="InterPro" id="IPR002575">
    <property type="entry name" value="Aminoglycoside_PTrfase"/>
</dbReference>
<dbReference type="Gene3D" id="3.90.1200.10">
    <property type="match status" value="1"/>
</dbReference>
<dbReference type="Pfam" id="PF01636">
    <property type="entry name" value="APH"/>
    <property type="match status" value="1"/>
</dbReference>
<dbReference type="RefSeq" id="WP_231399076.1">
    <property type="nucleotide sequence ID" value="NZ_BONS01000013.1"/>
</dbReference>
<reference evidence="3" key="1">
    <citation type="submission" date="2020-11" db="EMBL/GenBank/DDBJ databases">
        <title>Sequencing the genomes of 1000 actinobacteria strains.</title>
        <authorList>
            <person name="Klenk H.-P."/>
        </authorList>
    </citation>
    <scope>NUCLEOTIDE SEQUENCE</scope>
    <source>
        <strain evidence="3">DSM 45356</strain>
    </source>
</reference>
<feature type="region of interest" description="Disordered" evidence="1">
    <location>
        <begin position="1"/>
        <end position="33"/>
    </location>
</feature>
<dbReference type="InterPro" id="IPR011009">
    <property type="entry name" value="Kinase-like_dom_sf"/>
</dbReference>
<evidence type="ECO:0000259" key="2">
    <source>
        <dbReference type="Pfam" id="PF01636"/>
    </source>
</evidence>
<keyword evidence="4" id="KW-1185">Reference proteome</keyword>
<evidence type="ECO:0000313" key="4">
    <source>
        <dbReference type="Proteomes" id="UP000622552"/>
    </source>
</evidence>
<name>A0A8J7KU52_9ACTN</name>